<dbReference type="InterPro" id="IPR005148">
    <property type="entry name" value="Arg-tRNA-synth_N"/>
</dbReference>
<dbReference type="SMART" id="SM00836">
    <property type="entry name" value="DALR_1"/>
    <property type="match status" value="1"/>
</dbReference>
<protein>
    <recommendedName>
        <fullName evidence="9">Arginine--tRNA ligase</fullName>
        <ecNumber evidence="9">6.1.1.19</ecNumber>
    </recommendedName>
    <alternativeName>
        <fullName evidence="9">Arginyl-tRNA synthetase</fullName>
        <shortName evidence="9">ArgRS</shortName>
    </alternativeName>
</protein>
<dbReference type="InterPro" id="IPR009080">
    <property type="entry name" value="tRNAsynth_Ia_anticodon-bd"/>
</dbReference>
<dbReference type="PRINTS" id="PR01038">
    <property type="entry name" value="TRNASYNTHARG"/>
</dbReference>
<organism evidence="13 14">
    <name type="scientific">Phaeodactylibacter xiamenensis</name>
    <dbReference type="NCBI Taxonomy" id="1524460"/>
    <lineage>
        <taxon>Bacteria</taxon>
        <taxon>Pseudomonadati</taxon>
        <taxon>Bacteroidota</taxon>
        <taxon>Saprospiria</taxon>
        <taxon>Saprospirales</taxon>
        <taxon>Haliscomenobacteraceae</taxon>
        <taxon>Phaeodactylibacter</taxon>
    </lineage>
</organism>
<evidence type="ECO:0000256" key="2">
    <source>
        <dbReference type="ARBA" id="ARBA00022490"/>
    </source>
</evidence>
<keyword evidence="6 9" id="KW-0648">Protein biosynthesis</keyword>
<dbReference type="InterPro" id="IPR008909">
    <property type="entry name" value="DALR_anticod-bd"/>
</dbReference>
<dbReference type="Pfam" id="PF05746">
    <property type="entry name" value="DALR_1"/>
    <property type="match status" value="1"/>
</dbReference>
<comment type="subcellular location">
    <subcellularLocation>
        <location evidence="9">Cytoplasm</location>
    </subcellularLocation>
</comment>
<dbReference type="Gene3D" id="3.40.50.620">
    <property type="entry name" value="HUPs"/>
    <property type="match status" value="1"/>
</dbReference>
<dbReference type="PANTHER" id="PTHR11956">
    <property type="entry name" value="ARGINYL-TRNA SYNTHETASE"/>
    <property type="match status" value="1"/>
</dbReference>
<dbReference type="Gene3D" id="1.10.730.10">
    <property type="entry name" value="Isoleucyl-tRNA Synthetase, Domain 1"/>
    <property type="match status" value="1"/>
</dbReference>
<dbReference type="SUPFAM" id="SSF52374">
    <property type="entry name" value="Nucleotidylyl transferase"/>
    <property type="match status" value="1"/>
</dbReference>
<dbReference type="SMART" id="SM01016">
    <property type="entry name" value="Arg_tRNA_synt_N"/>
    <property type="match status" value="1"/>
</dbReference>
<evidence type="ECO:0000259" key="12">
    <source>
        <dbReference type="SMART" id="SM01016"/>
    </source>
</evidence>
<comment type="subunit">
    <text evidence="9">Monomer.</text>
</comment>
<dbReference type="NCBIfam" id="TIGR00456">
    <property type="entry name" value="argS"/>
    <property type="match status" value="1"/>
</dbReference>
<keyword evidence="14" id="KW-1185">Reference proteome</keyword>
<evidence type="ECO:0000256" key="9">
    <source>
        <dbReference type="HAMAP-Rule" id="MF_00123"/>
    </source>
</evidence>
<dbReference type="EMBL" id="JPOS01000090">
    <property type="protein sequence ID" value="KGE85272.1"/>
    <property type="molecule type" value="Genomic_DNA"/>
</dbReference>
<evidence type="ECO:0000256" key="3">
    <source>
        <dbReference type="ARBA" id="ARBA00022598"/>
    </source>
</evidence>
<keyword evidence="5 9" id="KW-0067">ATP-binding</keyword>
<dbReference type="Pfam" id="PF00750">
    <property type="entry name" value="tRNA-synt_1d"/>
    <property type="match status" value="2"/>
</dbReference>
<evidence type="ECO:0000256" key="4">
    <source>
        <dbReference type="ARBA" id="ARBA00022741"/>
    </source>
</evidence>
<keyword evidence="3 9" id="KW-0436">Ligase</keyword>
<reference evidence="13 14" key="1">
    <citation type="journal article" date="2014" name="Int. J. Syst. Evol. Microbiol.">
        <title>Phaeodactylibacter xiamenensis gen. nov., sp. nov., a member of the family Saprospiraceae isolated from the marine alga Phaeodactylum tricornutum.</title>
        <authorList>
            <person name="Chen Z.Jr."/>
            <person name="Lei X."/>
            <person name="Lai Q."/>
            <person name="Li Y."/>
            <person name="Zhang B."/>
            <person name="Zhang J."/>
            <person name="Zhang H."/>
            <person name="Yang L."/>
            <person name="Zheng W."/>
            <person name="Tian Y."/>
            <person name="Yu Z."/>
            <person name="Xu H.Jr."/>
            <person name="Zheng T."/>
        </authorList>
    </citation>
    <scope>NUCLEOTIDE SEQUENCE [LARGE SCALE GENOMIC DNA]</scope>
    <source>
        <strain evidence="13 14">KD52</strain>
    </source>
</reference>
<dbReference type="Pfam" id="PF03485">
    <property type="entry name" value="Arg_tRNA_synt_N"/>
    <property type="match status" value="1"/>
</dbReference>
<name>A0A098S282_9BACT</name>
<dbReference type="GO" id="GO:0004814">
    <property type="term" value="F:arginine-tRNA ligase activity"/>
    <property type="evidence" value="ECO:0007669"/>
    <property type="project" value="UniProtKB-UniRule"/>
</dbReference>
<dbReference type="InterPro" id="IPR001278">
    <property type="entry name" value="Arg-tRNA-ligase"/>
</dbReference>
<evidence type="ECO:0000256" key="5">
    <source>
        <dbReference type="ARBA" id="ARBA00022840"/>
    </source>
</evidence>
<dbReference type="EC" id="6.1.1.19" evidence="9"/>
<keyword evidence="2 9" id="KW-0963">Cytoplasm</keyword>
<dbReference type="HAMAP" id="MF_00123">
    <property type="entry name" value="Arg_tRNA_synth"/>
    <property type="match status" value="1"/>
</dbReference>
<feature type="domain" description="Arginyl tRNA synthetase N-terminal" evidence="12">
    <location>
        <begin position="5"/>
        <end position="88"/>
    </location>
</feature>
<comment type="similarity">
    <text evidence="1 9 10">Belongs to the class-I aminoacyl-tRNA synthetase family.</text>
</comment>
<dbReference type="InterPro" id="IPR035684">
    <property type="entry name" value="ArgRS_core"/>
</dbReference>
<evidence type="ECO:0000256" key="7">
    <source>
        <dbReference type="ARBA" id="ARBA00023146"/>
    </source>
</evidence>
<dbReference type="PANTHER" id="PTHR11956:SF5">
    <property type="entry name" value="ARGININE--TRNA LIGASE, CYTOPLASMIC"/>
    <property type="match status" value="1"/>
</dbReference>
<keyword evidence="7 9" id="KW-0030">Aminoacyl-tRNA synthetase</keyword>
<comment type="catalytic activity">
    <reaction evidence="8 9">
        <text>tRNA(Arg) + L-arginine + ATP = L-arginyl-tRNA(Arg) + AMP + diphosphate</text>
        <dbReference type="Rhea" id="RHEA:20301"/>
        <dbReference type="Rhea" id="RHEA-COMP:9658"/>
        <dbReference type="Rhea" id="RHEA-COMP:9673"/>
        <dbReference type="ChEBI" id="CHEBI:30616"/>
        <dbReference type="ChEBI" id="CHEBI:32682"/>
        <dbReference type="ChEBI" id="CHEBI:33019"/>
        <dbReference type="ChEBI" id="CHEBI:78442"/>
        <dbReference type="ChEBI" id="CHEBI:78513"/>
        <dbReference type="ChEBI" id="CHEBI:456215"/>
        <dbReference type="EC" id="6.1.1.19"/>
    </reaction>
</comment>
<sequence length="648" mass="73147">MNIIETIQSGVVQAVKSLYDADVTADSVTLSPTRKEFEGDYTVVVFPYTKIARKKPEQIGEELGQYLKDQVAHVADFNVIKGFLNLEVSDSFWAAFVGDIYAKEDFARLPANGQKVMVEFSSPNTNKPLHLGHIRNILLGWSTSQILDAAGYEVVKVQVVNDRGIAICKSMLAWERFGNAATPASAGQKPDHFVGHFYVKFEQAFKEEYKTWQASEAGQQVFAAWKADEKAVKKAEKTLDEKARKAMAKAEREGKGFEPAEYTLEKHFFGTIYKNTYFNEHSELGQAAKAMLLKWEAGDEEVIALWKQMNGWVYEGFDETYERLGVEFDKLYYESDTYLLGKDTIKTGLQKGIFYEKEDGSVWIDLTDAKLDHKLVLRSDGTSVYITQDIGTAQERYKDFGVDKMVYVVADEQDYHFKVLFETLKRLGEPYAEGLYHLSYGMVDLPSGKMKSREGTVVDADDLMAEVIAEARQNTEERDTLNDLNTEEREAIIRQIGLAALKFFIIKVQPQKRMVFDPKESVDMQGQTGPYVQNAYVRIQSVLRKGGEQDLQAAAEYATLETIEKALAGQLYAFPVVIQEAAANYDPSGVANYCYDLAKQYHRFYHDFSILNAESDAAKAFRLKLSQAVAHTLKAGMQLLGIEMPARM</sequence>
<dbReference type="InterPro" id="IPR001412">
    <property type="entry name" value="aa-tRNA-synth_I_CS"/>
</dbReference>
<dbReference type="GO" id="GO:0005524">
    <property type="term" value="F:ATP binding"/>
    <property type="evidence" value="ECO:0007669"/>
    <property type="project" value="UniProtKB-UniRule"/>
</dbReference>
<dbReference type="Gene3D" id="3.30.1360.70">
    <property type="entry name" value="Arginyl tRNA synthetase N-terminal domain"/>
    <property type="match status" value="1"/>
</dbReference>
<evidence type="ECO:0000256" key="6">
    <source>
        <dbReference type="ARBA" id="ARBA00022917"/>
    </source>
</evidence>
<keyword evidence="4 9" id="KW-0547">Nucleotide-binding</keyword>
<evidence type="ECO:0000259" key="11">
    <source>
        <dbReference type="SMART" id="SM00836"/>
    </source>
</evidence>
<dbReference type="SUPFAM" id="SSF47323">
    <property type="entry name" value="Anticodon-binding domain of a subclass of class I aminoacyl-tRNA synthetases"/>
    <property type="match status" value="1"/>
</dbReference>
<dbReference type="PROSITE" id="PS00178">
    <property type="entry name" value="AA_TRNA_LIGASE_I"/>
    <property type="match status" value="1"/>
</dbReference>
<dbReference type="Proteomes" id="UP000029736">
    <property type="component" value="Unassembled WGS sequence"/>
</dbReference>
<dbReference type="OrthoDB" id="9805987at2"/>
<accession>A0A098S282</accession>
<gene>
    <name evidence="9" type="primary">argS</name>
    <name evidence="13" type="ORF">IX84_27520</name>
</gene>
<comment type="caution">
    <text evidence="13">The sequence shown here is derived from an EMBL/GenBank/DDBJ whole genome shotgun (WGS) entry which is preliminary data.</text>
</comment>
<dbReference type="InterPro" id="IPR036695">
    <property type="entry name" value="Arg-tRNA-synth_N_sf"/>
</dbReference>
<evidence type="ECO:0000313" key="13">
    <source>
        <dbReference type="EMBL" id="KGE85272.1"/>
    </source>
</evidence>
<dbReference type="AlphaFoldDB" id="A0A098S282"/>
<proteinExistence type="inferred from homology"/>
<feature type="short sequence motif" description="'HIGH' region" evidence="9">
    <location>
        <begin position="123"/>
        <end position="133"/>
    </location>
</feature>
<evidence type="ECO:0000256" key="8">
    <source>
        <dbReference type="ARBA" id="ARBA00049339"/>
    </source>
</evidence>
<evidence type="ECO:0000256" key="10">
    <source>
        <dbReference type="RuleBase" id="RU363038"/>
    </source>
</evidence>
<feature type="domain" description="DALR anticodon binding" evidence="11">
    <location>
        <begin position="532"/>
        <end position="648"/>
    </location>
</feature>
<dbReference type="STRING" id="1524460.IX84_27520"/>
<dbReference type="RefSeq" id="WP_044228227.1">
    <property type="nucleotide sequence ID" value="NZ_JBKAGJ010000004.1"/>
</dbReference>
<dbReference type="GO" id="GO:0006420">
    <property type="term" value="P:arginyl-tRNA aminoacylation"/>
    <property type="evidence" value="ECO:0007669"/>
    <property type="project" value="UniProtKB-UniRule"/>
</dbReference>
<dbReference type="SUPFAM" id="SSF55190">
    <property type="entry name" value="Arginyl-tRNA synthetase (ArgRS), N-terminal 'additional' domain"/>
    <property type="match status" value="1"/>
</dbReference>
<evidence type="ECO:0000256" key="1">
    <source>
        <dbReference type="ARBA" id="ARBA00005594"/>
    </source>
</evidence>
<dbReference type="GO" id="GO:0005737">
    <property type="term" value="C:cytoplasm"/>
    <property type="evidence" value="ECO:0007669"/>
    <property type="project" value="UniProtKB-SubCell"/>
</dbReference>
<dbReference type="InterPro" id="IPR014729">
    <property type="entry name" value="Rossmann-like_a/b/a_fold"/>
</dbReference>
<evidence type="ECO:0000313" key="14">
    <source>
        <dbReference type="Proteomes" id="UP000029736"/>
    </source>
</evidence>